<reference evidence="1" key="1">
    <citation type="submission" date="2022-06" db="EMBL/GenBank/DDBJ databases">
        <authorList>
            <person name="Berger JAMES D."/>
            <person name="Berger JAMES D."/>
        </authorList>
    </citation>
    <scope>NUCLEOTIDE SEQUENCE [LARGE SCALE GENOMIC DNA]</scope>
</reference>
<keyword evidence="1" id="KW-1185">Reference proteome</keyword>
<reference evidence="2" key="2">
    <citation type="submission" date="2023-11" db="UniProtKB">
        <authorList>
            <consortium name="WormBaseParasite"/>
        </authorList>
    </citation>
    <scope>IDENTIFICATION</scope>
</reference>
<sequence>MDHLYPKLTPYEFDYTTDINKKMRVPEKLSYDSDNSGTLSEGHDVSFRNYPVADIILDAKRPSENTPGYSPDILNNSDLKSKVFCSAQAHASSQVNQDEASASANAHAGVVCETSCHRSKERLRLAKPSSQSSVDQQYLSTVEQNLVKLEERISHLEFQQAIFKGGL</sequence>
<proteinExistence type="predicted"/>
<evidence type="ECO:0000313" key="1">
    <source>
        <dbReference type="Proteomes" id="UP000050795"/>
    </source>
</evidence>
<dbReference type="AlphaFoldDB" id="A0AA85JAC4"/>
<organism evidence="1 2">
    <name type="scientific">Trichobilharzia regenti</name>
    <name type="common">Nasal bird schistosome</name>
    <dbReference type="NCBI Taxonomy" id="157069"/>
    <lineage>
        <taxon>Eukaryota</taxon>
        <taxon>Metazoa</taxon>
        <taxon>Spiralia</taxon>
        <taxon>Lophotrochozoa</taxon>
        <taxon>Platyhelminthes</taxon>
        <taxon>Trematoda</taxon>
        <taxon>Digenea</taxon>
        <taxon>Strigeidida</taxon>
        <taxon>Schistosomatoidea</taxon>
        <taxon>Schistosomatidae</taxon>
        <taxon>Trichobilharzia</taxon>
    </lineage>
</organism>
<dbReference type="WBParaSite" id="TREG1_135440.1">
    <property type="protein sequence ID" value="TREG1_135440.1"/>
    <property type="gene ID" value="TREG1_135440"/>
</dbReference>
<accession>A0AA85JAC4</accession>
<name>A0AA85JAC4_TRIRE</name>
<protein>
    <submittedName>
        <fullName evidence="2">Uncharacterized protein</fullName>
    </submittedName>
</protein>
<dbReference type="Proteomes" id="UP000050795">
    <property type="component" value="Unassembled WGS sequence"/>
</dbReference>
<evidence type="ECO:0000313" key="2">
    <source>
        <dbReference type="WBParaSite" id="TREG1_135440.1"/>
    </source>
</evidence>